<feature type="non-terminal residue" evidence="5">
    <location>
        <position position="302"/>
    </location>
</feature>
<feature type="non-terminal residue" evidence="5">
    <location>
        <position position="1"/>
    </location>
</feature>
<dbReference type="EMBL" id="UINC01113891">
    <property type="protein sequence ID" value="SVC83816.1"/>
    <property type="molecule type" value="Genomic_DNA"/>
</dbReference>
<keyword evidence="3" id="KW-0949">S-adenosyl-L-methionine</keyword>
<dbReference type="InterPro" id="IPR002295">
    <property type="entry name" value="N4/N6-MTase_EcoPI_Mod-like"/>
</dbReference>
<name>A0A382QEF0_9ZZZZ</name>
<dbReference type="PRINTS" id="PR00506">
    <property type="entry name" value="D21N6MTFRASE"/>
</dbReference>
<organism evidence="5">
    <name type="scientific">marine metagenome</name>
    <dbReference type="NCBI Taxonomy" id="408172"/>
    <lineage>
        <taxon>unclassified sequences</taxon>
        <taxon>metagenomes</taxon>
        <taxon>ecological metagenomes</taxon>
    </lineage>
</organism>
<dbReference type="GO" id="GO:0003677">
    <property type="term" value="F:DNA binding"/>
    <property type="evidence" value="ECO:0007669"/>
    <property type="project" value="InterPro"/>
</dbReference>
<dbReference type="SUPFAM" id="SSF53335">
    <property type="entry name" value="S-adenosyl-L-methionine-dependent methyltransferases"/>
    <property type="match status" value="1"/>
</dbReference>
<dbReference type="AlphaFoldDB" id="A0A382QEF0"/>
<evidence type="ECO:0000313" key="5">
    <source>
        <dbReference type="EMBL" id="SVC83816.1"/>
    </source>
</evidence>
<keyword evidence="1" id="KW-0489">Methyltransferase</keyword>
<evidence type="ECO:0000256" key="3">
    <source>
        <dbReference type="ARBA" id="ARBA00022691"/>
    </source>
</evidence>
<evidence type="ECO:0000256" key="2">
    <source>
        <dbReference type="ARBA" id="ARBA00022679"/>
    </source>
</evidence>
<dbReference type="Gene3D" id="3.40.50.150">
    <property type="entry name" value="Vaccinia Virus protein VP39"/>
    <property type="match status" value="1"/>
</dbReference>
<dbReference type="Pfam" id="PF01555">
    <property type="entry name" value="N6_N4_Mtase"/>
    <property type="match status" value="1"/>
</dbReference>
<accession>A0A382QEF0</accession>
<evidence type="ECO:0000259" key="4">
    <source>
        <dbReference type="Pfam" id="PF01555"/>
    </source>
</evidence>
<feature type="domain" description="DNA methylase N-4/N-6" evidence="4">
    <location>
        <begin position="100"/>
        <end position="140"/>
    </location>
</feature>
<gene>
    <name evidence="5" type="ORF">METZ01_LOCUS336670</name>
</gene>
<sequence>VTGRLFEGRSAGAVEEVVEAARVELRGLLSGLRGLPGCPLGSDDDIVEMSYPPYFTACPNPFIGDWLEGLDRPSDEGRVDPGPFTTDVSVGKGNAFYKAHSYPTKVPHPAIMRFLLHYTKPGDVVLDGFSGSGMTGVAAQVCANPPPELKAEIEAELGVDNVEWGARRAILGELGPSASFIAAGMNLPVDGDRFDEASKALLERFETEYGWMYKTTVTDQGRPFEADIDYTIWSQVFTCPHCGGEVVFYDVAVNPETGEVKDDFPCASCGASLTKKVLEERRRTIPTLVGGDLNDKLEMRPV</sequence>
<proteinExistence type="predicted"/>
<reference evidence="5" key="1">
    <citation type="submission" date="2018-05" db="EMBL/GenBank/DDBJ databases">
        <authorList>
            <person name="Lanie J.A."/>
            <person name="Ng W.-L."/>
            <person name="Kazmierczak K.M."/>
            <person name="Andrzejewski T.M."/>
            <person name="Davidsen T.M."/>
            <person name="Wayne K.J."/>
            <person name="Tettelin H."/>
            <person name="Glass J.I."/>
            <person name="Rusch D."/>
            <person name="Podicherti R."/>
            <person name="Tsui H.-C.T."/>
            <person name="Winkler M.E."/>
        </authorList>
    </citation>
    <scope>NUCLEOTIDE SEQUENCE</scope>
</reference>
<dbReference type="InterPro" id="IPR029063">
    <property type="entry name" value="SAM-dependent_MTases_sf"/>
</dbReference>
<dbReference type="GO" id="GO:0008170">
    <property type="term" value="F:N-methyltransferase activity"/>
    <property type="evidence" value="ECO:0007669"/>
    <property type="project" value="InterPro"/>
</dbReference>
<dbReference type="InterPro" id="IPR002941">
    <property type="entry name" value="DNA_methylase_N4/N6"/>
</dbReference>
<dbReference type="GO" id="GO:0032259">
    <property type="term" value="P:methylation"/>
    <property type="evidence" value="ECO:0007669"/>
    <property type="project" value="UniProtKB-KW"/>
</dbReference>
<evidence type="ECO:0000256" key="1">
    <source>
        <dbReference type="ARBA" id="ARBA00022603"/>
    </source>
</evidence>
<protein>
    <recommendedName>
        <fullName evidence="4">DNA methylase N-4/N-6 domain-containing protein</fullName>
    </recommendedName>
</protein>
<keyword evidence="2" id="KW-0808">Transferase</keyword>